<proteinExistence type="predicted"/>
<dbReference type="AlphaFoldDB" id="A0A8T0GKR4"/>
<organism evidence="1 2">
    <name type="scientific">Ceratodon purpureus</name>
    <name type="common">Fire moss</name>
    <name type="synonym">Dicranum purpureum</name>
    <dbReference type="NCBI Taxonomy" id="3225"/>
    <lineage>
        <taxon>Eukaryota</taxon>
        <taxon>Viridiplantae</taxon>
        <taxon>Streptophyta</taxon>
        <taxon>Embryophyta</taxon>
        <taxon>Bryophyta</taxon>
        <taxon>Bryophytina</taxon>
        <taxon>Bryopsida</taxon>
        <taxon>Dicranidae</taxon>
        <taxon>Pseudoditrichales</taxon>
        <taxon>Ditrichaceae</taxon>
        <taxon>Ceratodon</taxon>
    </lineage>
</organism>
<keyword evidence="2" id="KW-1185">Reference proteome</keyword>
<name>A0A8T0GKR4_CERPU</name>
<dbReference type="Proteomes" id="UP000822688">
    <property type="component" value="Chromosome 10"/>
</dbReference>
<evidence type="ECO:0000313" key="1">
    <source>
        <dbReference type="EMBL" id="KAG0559603.1"/>
    </source>
</evidence>
<accession>A0A8T0GKR4</accession>
<protein>
    <submittedName>
        <fullName evidence="1">Uncharacterized protein</fullName>
    </submittedName>
</protein>
<evidence type="ECO:0000313" key="2">
    <source>
        <dbReference type="Proteomes" id="UP000822688"/>
    </source>
</evidence>
<comment type="caution">
    <text evidence="1">The sequence shown here is derived from an EMBL/GenBank/DDBJ whole genome shotgun (WGS) entry which is preliminary data.</text>
</comment>
<reference evidence="1" key="1">
    <citation type="submission" date="2020-06" db="EMBL/GenBank/DDBJ databases">
        <title>WGS assembly of Ceratodon purpureus strain R40.</title>
        <authorList>
            <person name="Carey S.B."/>
            <person name="Jenkins J."/>
            <person name="Shu S."/>
            <person name="Lovell J.T."/>
            <person name="Sreedasyam A."/>
            <person name="Maumus F."/>
            <person name="Tiley G.P."/>
            <person name="Fernandez-Pozo N."/>
            <person name="Barry K."/>
            <person name="Chen C."/>
            <person name="Wang M."/>
            <person name="Lipzen A."/>
            <person name="Daum C."/>
            <person name="Saski C.A."/>
            <person name="Payton A.C."/>
            <person name="Mcbreen J.C."/>
            <person name="Conrad R.E."/>
            <person name="Kollar L.M."/>
            <person name="Olsson S."/>
            <person name="Huttunen S."/>
            <person name="Landis J.B."/>
            <person name="Wickett N.J."/>
            <person name="Johnson M.G."/>
            <person name="Rensing S.A."/>
            <person name="Grimwood J."/>
            <person name="Schmutz J."/>
            <person name="Mcdaniel S.F."/>
        </authorList>
    </citation>
    <scope>NUCLEOTIDE SEQUENCE</scope>
    <source>
        <strain evidence="1">R40</strain>
    </source>
</reference>
<sequence>MNTETLGMKSKIRLKRFQRVQRGYMPGKEARMLVSLYTSHCLWYHYQLCSEELSKTLNVHQPSLFPSHKSHCLSGSLYKVTSKQGSDSSSDQKLDLLKM</sequence>
<gene>
    <name evidence="1" type="ORF">KC19_10G117800</name>
</gene>
<dbReference type="EMBL" id="CM026431">
    <property type="protein sequence ID" value="KAG0559603.1"/>
    <property type="molecule type" value="Genomic_DNA"/>
</dbReference>